<dbReference type="InterPro" id="IPR006059">
    <property type="entry name" value="SBP"/>
</dbReference>
<dbReference type="Pfam" id="PF12010">
    <property type="entry name" value="DUF3502"/>
    <property type="match status" value="1"/>
</dbReference>
<accession>A0A1I1XY38</accession>
<feature type="signal peptide" evidence="1">
    <location>
        <begin position="1"/>
        <end position="25"/>
    </location>
</feature>
<organism evidence="3 4">
    <name type="scientific">Paenibacillus algorifonticola</name>
    <dbReference type="NCBI Taxonomy" id="684063"/>
    <lineage>
        <taxon>Bacteria</taxon>
        <taxon>Bacillati</taxon>
        <taxon>Bacillota</taxon>
        <taxon>Bacilli</taxon>
        <taxon>Bacillales</taxon>
        <taxon>Paenibacillaceae</taxon>
        <taxon>Paenibacillus</taxon>
    </lineage>
</organism>
<dbReference type="Pfam" id="PF13416">
    <property type="entry name" value="SBP_bac_8"/>
    <property type="match status" value="1"/>
</dbReference>
<proteinExistence type="predicted"/>
<dbReference type="PROSITE" id="PS51257">
    <property type="entry name" value="PROKAR_LIPOPROTEIN"/>
    <property type="match status" value="1"/>
</dbReference>
<evidence type="ECO:0000259" key="2">
    <source>
        <dbReference type="Pfam" id="PF12010"/>
    </source>
</evidence>
<feature type="chain" id="PRO_5039561638" evidence="1">
    <location>
        <begin position="26"/>
        <end position="510"/>
    </location>
</feature>
<keyword evidence="1" id="KW-0732">Signal</keyword>
<dbReference type="SUPFAM" id="SSF53850">
    <property type="entry name" value="Periplasmic binding protein-like II"/>
    <property type="match status" value="1"/>
</dbReference>
<dbReference type="InterPro" id="IPR050490">
    <property type="entry name" value="Bact_solute-bd_prot1"/>
</dbReference>
<evidence type="ECO:0000313" key="4">
    <source>
        <dbReference type="Proteomes" id="UP000183410"/>
    </source>
</evidence>
<dbReference type="OrthoDB" id="2636783at2"/>
<dbReference type="PANTHER" id="PTHR43649:SF17">
    <property type="entry name" value="ABC TRANSPORTER SOLUTE BINDING PROTEIN-SUGAR TRANSPORT"/>
    <property type="match status" value="1"/>
</dbReference>
<name>A0A1I1XY38_9BACL</name>
<evidence type="ECO:0000313" key="3">
    <source>
        <dbReference type="EMBL" id="SFE12276.1"/>
    </source>
</evidence>
<dbReference type="PANTHER" id="PTHR43649">
    <property type="entry name" value="ARABINOSE-BINDING PROTEIN-RELATED"/>
    <property type="match status" value="1"/>
</dbReference>
<sequence>MRTKRGITALLLSITLIGSSLTACGTESANEATKEAAGKVEKVVFAIPSFNRIPDDLSRVTDAINKITREKINVEVELKIYGPADYSQKVNLALQSGEQLDLFTGFEQFANFASKNQLYSMNDLLQKYGKEMKEILDKDFGDDLLEATTIDGQTYGIPANKGMALPTTLVYNSDMMSEIGMSADDINSINDLPTVFDALKEKLPEVVPFGPINVSPSDTGLVRLLRGAEKVDYLTDSTGVGVVIGNDGKVRNFYETDEFKAGAAMMREWYNKGYLQKDAATASSPFSEMISSGRGFSYMGGYGGMAVAQALSAQTGKNLETKRIAPFYFDTTAVNAVVWMISSRTKAPEASMKFLNLLYTDVEVLNTLLYGIEGEDYVKVDEHHVKFPEGKNASTVAYTMHLSSGIVGSESLQYQLEGIDWSDIELKLKENKETERSPYFGFIFDQNSVKTQMSSVNNVVNQYLPGLVTGSLDPETTIPKLVEALNNAGAEAIIKAKQDQLDAWLAKKNQ</sequence>
<reference evidence="4" key="1">
    <citation type="submission" date="2016-10" db="EMBL/GenBank/DDBJ databases">
        <authorList>
            <person name="Varghese N."/>
            <person name="Submissions S."/>
        </authorList>
    </citation>
    <scope>NUCLEOTIDE SEQUENCE [LARGE SCALE GENOMIC DNA]</scope>
    <source>
        <strain evidence="4">CGMCC 1.10223</strain>
    </source>
</reference>
<feature type="domain" description="DUF3502" evidence="2">
    <location>
        <begin position="438"/>
        <end position="506"/>
    </location>
</feature>
<gene>
    <name evidence="3" type="ORF">SAMN04487969_101174</name>
</gene>
<dbReference type="EMBL" id="FONN01000001">
    <property type="protein sequence ID" value="SFE12276.1"/>
    <property type="molecule type" value="Genomic_DNA"/>
</dbReference>
<keyword evidence="4" id="KW-1185">Reference proteome</keyword>
<dbReference type="AlphaFoldDB" id="A0A1I1XY38"/>
<dbReference type="InterPro" id="IPR022627">
    <property type="entry name" value="DUF3502"/>
</dbReference>
<evidence type="ECO:0000256" key="1">
    <source>
        <dbReference type="SAM" id="SignalP"/>
    </source>
</evidence>
<protein>
    <submittedName>
        <fullName evidence="3">Putative aldouronate transport system substrate-binding protein</fullName>
    </submittedName>
</protein>
<dbReference type="Proteomes" id="UP000183410">
    <property type="component" value="Unassembled WGS sequence"/>
</dbReference>
<dbReference type="Gene3D" id="3.40.190.10">
    <property type="entry name" value="Periplasmic binding protein-like II"/>
    <property type="match status" value="2"/>
</dbReference>
<dbReference type="RefSeq" id="WP_046230511.1">
    <property type="nucleotide sequence ID" value="NZ_FONN01000001.1"/>
</dbReference>